<feature type="domain" description="Flagellin C-terminal" evidence="5">
    <location>
        <begin position="266"/>
        <end position="348"/>
    </location>
</feature>
<evidence type="ECO:0000256" key="2">
    <source>
        <dbReference type="ARBA" id="ARBA00023143"/>
    </source>
</evidence>
<keyword evidence="6" id="KW-0282">Flagellum</keyword>
<keyword evidence="6" id="KW-0969">Cilium</keyword>
<dbReference type="InterPro" id="IPR001029">
    <property type="entry name" value="Flagellin_N"/>
</dbReference>
<dbReference type="Gene3D" id="1.20.1330.10">
    <property type="entry name" value="f41 fragment of flagellin, N-terminal domain"/>
    <property type="match status" value="1"/>
</dbReference>
<evidence type="ECO:0000313" key="6">
    <source>
        <dbReference type="EMBL" id="POF30138.1"/>
    </source>
</evidence>
<keyword evidence="7" id="KW-1185">Reference proteome</keyword>
<evidence type="ECO:0000256" key="3">
    <source>
        <dbReference type="RuleBase" id="RU362073"/>
    </source>
</evidence>
<dbReference type="Proteomes" id="UP000236959">
    <property type="component" value="Unassembled WGS sequence"/>
</dbReference>
<dbReference type="InterPro" id="IPR001492">
    <property type="entry name" value="Flagellin"/>
</dbReference>
<dbReference type="GO" id="GO:0009288">
    <property type="term" value="C:bacterial-type flagellum"/>
    <property type="evidence" value="ECO:0007669"/>
    <property type="project" value="UniProtKB-SubCell"/>
</dbReference>
<accession>A0A2S3UQZ6</accession>
<comment type="caution">
    <text evidence="6">The sequence shown here is derived from an EMBL/GenBank/DDBJ whole genome shotgun (WGS) entry which is preliminary data.</text>
</comment>
<evidence type="ECO:0000313" key="7">
    <source>
        <dbReference type="Proteomes" id="UP000236959"/>
    </source>
</evidence>
<dbReference type="Pfam" id="PF00700">
    <property type="entry name" value="Flagellin_C"/>
    <property type="match status" value="1"/>
</dbReference>
<evidence type="ECO:0000259" key="5">
    <source>
        <dbReference type="Pfam" id="PF00700"/>
    </source>
</evidence>
<dbReference type="OrthoDB" id="7312911at2"/>
<dbReference type="NCBIfam" id="NF004669">
    <property type="entry name" value="PRK06008.1"/>
    <property type="match status" value="1"/>
</dbReference>
<dbReference type="EMBL" id="PPCN01000007">
    <property type="protein sequence ID" value="POF30138.1"/>
    <property type="molecule type" value="Genomic_DNA"/>
</dbReference>
<sequence length="348" mass="37070">MKTTHISTISFANASRRQITSQANLVNKLSIEMSSGRKFDVGLDLGSRTGESVSLRAEFHFLNGIVDTNALTASRLDVSQAAMGDMLSDAQGFLSTLIALREDGGSAEIVKADAQGSMELLVSRLNTQLNGNFVFAGINSDQEPVADYLDPASPNKLAADAAFFAEFGITQSDPTVSGITAAAMDTYLNGAFDALFQDPAWGTDWSGASNSVTVSRISASETVNSSVSANEQAFRDLAQAYTLMADLGNENLDPGTYKRVLDKAIEKLGTGIAGVTSAMGKLGNVQEQVKLASSRLQVQTDILNSRINDLENVNPEETSVRLNTALTQLETTYAVTARMQGLSILNYI</sequence>
<evidence type="ECO:0000259" key="4">
    <source>
        <dbReference type="Pfam" id="PF00669"/>
    </source>
</evidence>
<protein>
    <recommendedName>
        <fullName evidence="3">Flagellin</fullName>
    </recommendedName>
</protein>
<gene>
    <name evidence="6" type="ORF">CLV41_107165</name>
</gene>
<dbReference type="AlphaFoldDB" id="A0A2S3UQZ6"/>
<dbReference type="Pfam" id="PF00669">
    <property type="entry name" value="Flagellin_N"/>
    <property type="match status" value="1"/>
</dbReference>
<comment type="function">
    <text evidence="3">Flagellin is the subunit protein which polymerizes to form the filaments of bacterial flagella.</text>
</comment>
<evidence type="ECO:0000256" key="1">
    <source>
        <dbReference type="ARBA" id="ARBA00005709"/>
    </source>
</evidence>
<keyword evidence="6" id="KW-0966">Cell projection</keyword>
<dbReference type="InterPro" id="IPR046358">
    <property type="entry name" value="Flagellin_C"/>
</dbReference>
<keyword evidence="3" id="KW-0964">Secreted</keyword>
<feature type="domain" description="Flagellin N-terminal" evidence="4">
    <location>
        <begin position="6"/>
        <end position="139"/>
    </location>
</feature>
<proteinExistence type="inferred from homology"/>
<comment type="subcellular location">
    <subcellularLocation>
        <location evidence="3">Secreted</location>
    </subcellularLocation>
    <subcellularLocation>
        <location evidence="3">Bacterial flagellum</location>
    </subcellularLocation>
</comment>
<dbReference type="PANTHER" id="PTHR42792:SF1">
    <property type="entry name" value="FLAGELLAR HOOK-ASSOCIATED PROTEIN 3"/>
    <property type="match status" value="1"/>
</dbReference>
<keyword evidence="2 3" id="KW-0975">Bacterial flagellum</keyword>
<organism evidence="6 7">
    <name type="scientific">Roseibium marinum</name>
    <dbReference type="NCBI Taxonomy" id="281252"/>
    <lineage>
        <taxon>Bacteria</taxon>
        <taxon>Pseudomonadati</taxon>
        <taxon>Pseudomonadota</taxon>
        <taxon>Alphaproteobacteria</taxon>
        <taxon>Hyphomicrobiales</taxon>
        <taxon>Stappiaceae</taxon>
        <taxon>Roseibium</taxon>
    </lineage>
</organism>
<reference evidence="6 7" key="1">
    <citation type="submission" date="2018-01" db="EMBL/GenBank/DDBJ databases">
        <title>Genomic Encyclopedia of Archaeal and Bacterial Type Strains, Phase II (KMG-II): from individual species to whole genera.</title>
        <authorList>
            <person name="Goeker M."/>
        </authorList>
    </citation>
    <scope>NUCLEOTIDE SEQUENCE [LARGE SCALE GENOMIC DNA]</scope>
    <source>
        <strain evidence="6 7">DSM 17023</strain>
    </source>
</reference>
<dbReference type="RefSeq" id="WP_103223524.1">
    <property type="nucleotide sequence ID" value="NZ_PPCN01000007.1"/>
</dbReference>
<dbReference type="GO" id="GO:0005198">
    <property type="term" value="F:structural molecule activity"/>
    <property type="evidence" value="ECO:0007669"/>
    <property type="project" value="UniProtKB-UniRule"/>
</dbReference>
<dbReference type="SUPFAM" id="SSF64518">
    <property type="entry name" value="Phase 1 flagellin"/>
    <property type="match status" value="1"/>
</dbReference>
<comment type="similarity">
    <text evidence="1 3">Belongs to the bacterial flagellin family.</text>
</comment>
<name>A0A2S3UQZ6_9HYPH</name>
<dbReference type="PANTHER" id="PTHR42792">
    <property type="entry name" value="FLAGELLIN"/>
    <property type="match status" value="1"/>
</dbReference>
<dbReference type="GO" id="GO:0005576">
    <property type="term" value="C:extracellular region"/>
    <property type="evidence" value="ECO:0007669"/>
    <property type="project" value="UniProtKB-SubCell"/>
</dbReference>